<dbReference type="InParanoid" id="A7AQA5"/>
<evidence type="ECO:0000256" key="3">
    <source>
        <dbReference type="PROSITE-ProRule" id="PRU00464"/>
    </source>
</evidence>
<evidence type="ECO:0000259" key="4">
    <source>
        <dbReference type="PROSITE" id="PS51084"/>
    </source>
</evidence>
<dbReference type="KEGG" id="bbo:BBOV_III011870"/>
<evidence type="ECO:0000313" key="5">
    <source>
        <dbReference type="EMBL" id="EDO08739.1"/>
    </source>
</evidence>
<evidence type="ECO:0000256" key="2">
    <source>
        <dbReference type="PIRSR" id="PIRSR601310-3"/>
    </source>
</evidence>
<dbReference type="InterPro" id="IPR001310">
    <property type="entry name" value="Histidine_triad_HIT"/>
</dbReference>
<evidence type="ECO:0000256" key="1">
    <source>
        <dbReference type="PIRSR" id="PIRSR601310-1"/>
    </source>
</evidence>
<dbReference type="VEuPathDB" id="PiroplasmaDB:BBOV_III011870"/>
<dbReference type="eggNOG" id="KOG3275">
    <property type="taxonomic scope" value="Eukaryota"/>
</dbReference>
<feature type="short sequence motif" description="Histidine triad motif" evidence="2 3">
    <location>
        <begin position="164"/>
        <end position="168"/>
    </location>
</feature>
<dbReference type="AlphaFoldDB" id="A7AQA5"/>
<evidence type="ECO:0000313" key="6">
    <source>
        <dbReference type="Proteomes" id="UP000002173"/>
    </source>
</evidence>
<dbReference type="PANTHER" id="PTHR23089">
    <property type="entry name" value="HISTIDINE TRIAD HIT PROTEIN"/>
    <property type="match status" value="1"/>
</dbReference>
<dbReference type="Proteomes" id="UP000002173">
    <property type="component" value="Unassembled WGS sequence"/>
</dbReference>
<dbReference type="GeneID" id="5480567"/>
<dbReference type="PRINTS" id="PR00332">
    <property type="entry name" value="HISTRIAD"/>
</dbReference>
<dbReference type="CDD" id="cd01276">
    <property type="entry name" value="PKCI_related"/>
    <property type="match status" value="1"/>
</dbReference>
<organism evidence="5 6">
    <name type="scientific">Babesia bovis</name>
    <dbReference type="NCBI Taxonomy" id="5865"/>
    <lineage>
        <taxon>Eukaryota</taxon>
        <taxon>Sar</taxon>
        <taxon>Alveolata</taxon>
        <taxon>Apicomplexa</taxon>
        <taxon>Aconoidasida</taxon>
        <taxon>Piroplasmida</taxon>
        <taxon>Babesiidae</taxon>
        <taxon>Babesia</taxon>
    </lineage>
</organism>
<dbReference type="EMBL" id="AAXT01000001">
    <property type="protein sequence ID" value="EDO08739.1"/>
    <property type="molecule type" value="Genomic_DNA"/>
</dbReference>
<dbReference type="SUPFAM" id="SSF54197">
    <property type="entry name" value="HIT-like"/>
    <property type="match status" value="1"/>
</dbReference>
<gene>
    <name evidence="5" type="ORF">BBOV_III011870</name>
</gene>
<dbReference type="InterPro" id="IPR019808">
    <property type="entry name" value="Histidine_triad_CS"/>
</dbReference>
<sequence>MLLVGFSRSLTCLSLTVPLLYPCVFARVSSFRLPQRAFNLSIATFSNCKMSPIRMGSDESTFNPSEEELTVFDRIVDGSIPCVKVYEDEHILAFHDIKPVAPVHFLVIPKRHAGLTRLSNATDAHAKILGYMMVKVAEITRSLNIGDYRLVINDGAGAGQQIFHLHMHVIAGRQLSWPPG</sequence>
<dbReference type="FunCoup" id="A7AQA5">
    <property type="interactions" value="169"/>
</dbReference>
<reference evidence="5 6" key="1">
    <citation type="journal article" date="2007" name="PLoS Pathog.">
        <title>Genome sequence of Babesia bovis and comparative analysis of apicomplexan hemoprotozoa.</title>
        <authorList>
            <person name="Brayton K.A."/>
            <person name="Lau A.O.T."/>
            <person name="Herndon D.R."/>
            <person name="Hannick L."/>
            <person name="Kappmeyer L.S."/>
            <person name="Berens S.J."/>
            <person name="Bidwell S.L."/>
            <person name="Brown W.C."/>
            <person name="Crabtree J."/>
            <person name="Fadrosh D."/>
            <person name="Feldblum T."/>
            <person name="Forberger H.A."/>
            <person name="Haas B.J."/>
            <person name="Howell J.M."/>
            <person name="Khouri H."/>
            <person name="Koo H."/>
            <person name="Mann D.J."/>
            <person name="Norimine J."/>
            <person name="Paulsen I.T."/>
            <person name="Radune D."/>
            <person name="Ren Q."/>
            <person name="Smith R.K. Jr."/>
            <person name="Suarez C.E."/>
            <person name="White O."/>
            <person name="Wortman J.R."/>
            <person name="Knowles D.P. Jr."/>
            <person name="McElwain T.F."/>
            <person name="Nene V.M."/>
        </authorList>
    </citation>
    <scope>NUCLEOTIDE SEQUENCE [LARGE SCALE GENOMIC DNA]</scope>
    <source>
        <strain evidence="5">T2Bo</strain>
    </source>
</reference>
<proteinExistence type="predicted"/>
<dbReference type="RefSeq" id="XP_001612307.1">
    <property type="nucleotide sequence ID" value="XM_001612257.1"/>
</dbReference>
<dbReference type="Pfam" id="PF01230">
    <property type="entry name" value="HIT"/>
    <property type="match status" value="1"/>
</dbReference>
<dbReference type="GO" id="GO:0003824">
    <property type="term" value="F:catalytic activity"/>
    <property type="evidence" value="ECO:0007669"/>
    <property type="project" value="InterPro"/>
</dbReference>
<name>A7AQA5_BABBO</name>
<dbReference type="InterPro" id="IPR036265">
    <property type="entry name" value="HIT-like_sf"/>
</dbReference>
<dbReference type="PROSITE" id="PS51084">
    <property type="entry name" value="HIT_2"/>
    <property type="match status" value="1"/>
</dbReference>
<feature type="domain" description="HIT" evidence="4">
    <location>
        <begin position="71"/>
        <end position="180"/>
    </location>
</feature>
<reference evidence="6" key="3">
    <citation type="journal article" date="2021" name="Int. J. Parasitol.">
        <title>Comparative analysis of gene expression between Babesia bovis blood stages and kinetes allowed by improved genome annotation.</title>
        <authorList>
            <person name="Ueti M.W."/>
            <person name="Johnson W.C."/>
            <person name="Kappmeyer L.S."/>
            <person name="Herndon D.R."/>
            <person name="Mousel M.R."/>
            <person name="Reif K.E."/>
            <person name="Taus N.S."/>
            <person name="Ifeonu O.O."/>
            <person name="Silva J.C."/>
            <person name="Suarez C.E."/>
            <person name="Brayton K.A."/>
        </authorList>
    </citation>
    <scope>NUCLEOTIDE SEQUENCE [LARGE SCALE GENOMIC DNA]</scope>
</reference>
<comment type="caution">
    <text evidence="5">The sequence shown here is derived from an EMBL/GenBank/DDBJ whole genome shotgun (WGS) entry which is preliminary data.</text>
</comment>
<dbReference type="Gene3D" id="3.30.428.10">
    <property type="entry name" value="HIT-like"/>
    <property type="match status" value="1"/>
</dbReference>
<dbReference type="OMA" id="NGVEACQ"/>
<reference evidence="6" key="2">
    <citation type="journal article" date="2020" name="Data Brief">
        <title>Transcriptome dataset of Babesia bovis life stages within vertebrate and invertebrate hosts.</title>
        <authorList>
            <person name="Ueti M.W."/>
            <person name="Johnson W.C."/>
            <person name="Kappmeyer L.S."/>
            <person name="Herndon D.R."/>
            <person name="Mousel M.R."/>
            <person name="Reif K.E."/>
            <person name="Taus N.S."/>
            <person name="Ifeonu O.O."/>
            <person name="Silva J.C."/>
            <person name="Suarez C.E."/>
            <person name="Brayton K.A."/>
        </authorList>
    </citation>
    <scope>NUCLEOTIDE SEQUENCE [LARGE SCALE GENOMIC DNA]</scope>
</reference>
<protein>
    <submittedName>
        <fullName evidence="5">HIT domain containing protein</fullName>
    </submittedName>
</protein>
<dbReference type="PROSITE" id="PS00892">
    <property type="entry name" value="HIT_1"/>
    <property type="match status" value="1"/>
</dbReference>
<feature type="active site" description="Tele-AMP-histidine intermediate" evidence="1">
    <location>
        <position position="166"/>
    </location>
</feature>
<accession>A7AQA5</accession>
<keyword evidence="6" id="KW-1185">Reference proteome</keyword>
<dbReference type="InterPro" id="IPR011146">
    <property type="entry name" value="HIT-like"/>
</dbReference>
<dbReference type="STRING" id="5865.A7AQA5"/>